<dbReference type="GO" id="GO:0008610">
    <property type="term" value="P:lipid biosynthetic process"/>
    <property type="evidence" value="ECO:0007669"/>
    <property type="project" value="UniProtKB-ARBA"/>
</dbReference>
<evidence type="ECO:0000256" key="6">
    <source>
        <dbReference type="ARBA" id="ARBA00022989"/>
    </source>
</evidence>
<evidence type="ECO:0000256" key="3">
    <source>
        <dbReference type="ARBA" id="ARBA00022676"/>
    </source>
</evidence>
<evidence type="ECO:0000256" key="1">
    <source>
        <dbReference type="ARBA" id="ARBA00004651"/>
    </source>
</evidence>
<evidence type="ECO:0000256" key="5">
    <source>
        <dbReference type="ARBA" id="ARBA00022692"/>
    </source>
</evidence>
<feature type="transmembrane region" description="Helical" evidence="8">
    <location>
        <begin position="104"/>
        <end position="121"/>
    </location>
</feature>
<organism evidence="10">
    <name type="scientific">marine metagenome</name>
    <dbReference type="NCBI Taxonomy" id="408172"/>
    <lineage>
        <taxon>unclassified sequences</taxon>
        <taxon>metagenomes</taxon>
        <taxon>ecological metagenomes</taxon>
    </lineage>
</organism>
<dbReference type="InterPro" id="IPR050297">
    <property type="entry name" value="LipidA_mod_glycosyltrf_83"/>
</dbReference>
<keyword evidence="5 8" id="KW-0812">Transmembrane</keyword>
<feature type="domain" description="Glycosyltransferase RgtA/B/C/D-like" evidence="9">
    <location>
        <begin position="54"/>
        <end position="213"/>
    </location>
</feature>
<dbReference type="GO" id="GO:0005886">
    <property type="term" value="C:plasma membrane"/>
    <property type="evidence" value="ECO:0007669"/>
    <property type="project" value="UniProtKB-SubCell"/>
</dbReference>
<accession>A0A382XU89</accession>
<feature type="transmembrane region" description="Helical" evidence="8">
    <location>
        <begin position="155"/>
        <end position="188"/>
    </location>
</feature>
<sequence>MQIKKNDLNKIFILFLFAHFFIWTLIPSISNNNLPLDTIEALAWGSDLNWGYNKHPPFSAWSTEVFYQIFGNQDWAYYFLSQIFVVSAFFIIFKFSEDFFKNKIHCLISILLLEGIFFYNFTTPEFNVNVCQLPFWALTVYYCWKGLKQNDITSWLLFGLFAGLGILSKYLFIYLLIALDVFFIYLIINKKFNSKCFISLISFFIVLLPHLIWLVDNDYTTITYA</sequence>
<comment type="subcellular location">
    <subcellularLocation>
        <location evidence="1">Cell membrane</location>
        <topology evidence="1">Multi-pass membrane protein</topology>
    </subcellularLocation>
</comment>
<name>A0A382XU89_9ZZZZ</name>
<feature type="non-terminal residue" evidence="10">
    <location>
        <position position="225"/>
    </location>
</feature>
<evidence type="ECO:0000256" key="2">
    <source>
        <dbReference type="ARBA" id="ARBA00022475"/>
    </source>
</evidence>
<keyword evidence="2" id="KW-1003">Cell membrane</keyword>
<keyword evidence="6 8" id="KW-1133">Transmembrane helix</keyword>
<dbReference type="Pfam" id="PF13231">
    <property type="entry name" value="PMT_2"/>
    <property type="match status" value="1"/>
</dbReference>
<feature type="transmembrane region" description="Helical" evidence="8">
    <location>
        <begin position="75"/>
        <end position="92"/>
    </location>
</feature>
<evidence type="ECO:0000313" key="10">
    <source>
        <dbReference type="EMBL" id="SVD74692.1"/>
    </source>
</evidence>
<gene>
    <name evidence="10" type="ORF">METZ01_LOCUS427546</name>
</gene>
<dbReference type="PANTHER" id="PTHR33908:SF9">
    <property type="entry name" value="BLL5595 PROTEIN"/>
    <property type="match status" value="1"/>
</dbReference>
<dbReference type="PANTHER" id="PTHR33908">
    <property type="entry name" value="MANNOSYLTRANSFERASE YKCB-RELATED"/>
    <property type="match status" value="1"/>
</dbReference>
<protein>
    <recommendedName>
        <fullName evidence="9">Glycosyltransferase RgtA/B/C/D-like domain-containing protein</fullName>
    </recommendedName>
</protein>
<dbReference type="AlphaFoldDB" id="A0A382XU89"/>
<keyword evidence="7 8" id="KW-0472">Membrane</keyword>
<dbReference type="EMBL" id="UINC01170576">
    <property type="protein sequence ID" value="SVD74692.1"/>
    <property type="molecule type" value="Genomic_DNA"/>
</dbReference>
<keyword evidence="4" id="KW-0808">Transferase</keyword>
<keyword evidence="3" id="KW-0328">Glycosyltransferase</keyword>
<evidence type="ECO:0000256" key="8">
    <source>
        <dbReference type="SAM" id="Phobius"/>
    </source>
</evidence>
<evidence type="ECO:0000259" key="9">
    <source>
        <dbReference type="Pfam" id="PF13231"/>
    </source>
</evidence>
<reference evidence="10" key="1">
    <citation type="submission" date="2018-05" db="EMBL/GenBank/DDBJ databases">
        <authorList>
            <person name="Lanie J.A."/>
            <person name="Ng W.-L."/>
            <person name="Kazmierczak K.M."/>
            <person name="Andrzejewski T.M."/>
            <person name="Davidsen T.M."/>
            <person name="Wayne K.J."/>
            <person name="Tettelin H."/>
            <person name="Glass J.I."/>
            <person name="Rusch D."/>
            <person name="Podicherti R."/>
            <person name="Tsui H.-C.T."/>
            <person name="Winkler M.E."/>
        </authorList>
    </citation>
    <scope>NUCLEOTIDE SEQUENCE</scope>
</reference>
<feature type="transmembrane region" description="Helical" evidence="8">
    <location>
        <begin position="12"/>
        <end position="30"/>
    </location>
</feature>
<feature type="transmembrane region" description="Helical" evidence="8">
    <location>
        <begin position="197"/>
        <end position="215"/>
    </location>
</feature>
<evidence type="ECO:0000256" key="7">
    <source>
        <dbReference type="ARBA" id="ARBA00023136"/>
    </source>
</evidence>
<evidence type="ECO:0000256" key="4">
    <source>
        <dbReference type="ARBA" id="ARBA00022679"/>
    </source>
</evidence>
<dbReference type="InterPro" id="IPR038731">
    <property type="entry name" value="RgtA/B/C-like"/>
</dbReference>
<dbReference type="GO" id="GO:0016763">
    <property type="term" value="F:pentosyltransferase activity"/>
    <property type="evidence" value="ECO:0007669"/>
    <property type="project" value="TreeGrafter"/>
</dbReference>
<proteinExistence type="predicted"/>